<dbReference type="PATRIC" id="fig|889378.3.peg.373"/>
<dbReference type="SUPFAM" id="SSF52777">
    <property type="entry name" value="CoA-dependent acyltransferases"/>
    <property type="match status" value="1"/>
</dbReference>
<name>H9UG31_SPIAZ</name>
<evidence type="ECO:0000313" key="1">
    <source>
        <dbReference type="EMBL" id="AFG36474.1"/>
    </source>
</evidence>
<dbReference type="OrthoDB" id="4876345at2"/>
<proteinExistence type="predicted"/>
<dbReference type="PANTHER" id="PTHR28037:SF1">
    <property type="entry name" value="ALCOHOL O-ACETYLTRANSFERASE 1-RELATED"/>
    <property type="match status" value="1"/>
</dbReference>
<protein>
    <recommendedName>
        <fullName evidence="3">Alcohol acetyltransferase</fullName>
    </recommendedName>
</protein>
<gene>
    <name evidence="1" type="ordered locus">Spiaf_0369</name>
</gene>
<dbReference type="HOGENOM" id="CLU_031688_0_0_12"/>
<dbReference type="STRING" id="889378.Spiaf_0369"/>
<reference evidence="2" key="1">
    <citation type="journal article" date="2013" name="Stand. Genomic Sci.">
        <title>Complete genome sequence of the halophilic bacterium Spirochaeta africana type strain (Z-7692(T)) from the alkaline Lake Magadi in the East African Rift.</title>
        <authorList>
            <person name="Liolos K."/>
            <person name="Abt B."/>
            <person name="Scheuner C."/>
            <person name="Teshima H."/>
            <person name="Held B."/>
            <person name="Lapidus A."/>
            <person name="Nolan M."/>
            <person name="Lucas S."/>
            <person name="Deshpande S."/>
            <person name="Cheng J.F."/>
            <person name="Tapia R."/>
            <person name="Goodwin L.A."/>
            <person name="Pitluck S."/>
            <person name="Pagani I."/>
            <person name="Ivanova N."/>
            <person name="Mavromatis K."/>
            <person name="Mikhailova N."/>
            <person name="Huntemann M."/>
            <person name="Pati A."/>
            <person name="Chen A."/>
            <person name="Palaniappan K."/>
            <person name="Land M."/>
            <person name="Rohde M."/>
            <person name="Tindall B.J."/>
            <person name="Detter J.C."/>
            <person name="Goker M."/>
            <person name="Bristow J."/>
            <person name="Eisen J.A."/>
            <person name="Markowitz V."/>
            <person name="Hugenholtz P."/>
            <person name="Woyke T."/>
            <person name="Klenk H.P."/>
            <person name="Kyrpides N.C."/>
        </authorList>
    </citation>
    <scope>NUCLEOTIDE SEQUENCE</scope>
    <source>
        <strain evidence="2">ATCC 700263 / DSM 8902 / Z-7692</strain>
    </source>
</reference>
<dbReference type="AlphaFoldDB" id="H9UG31"/>
<dbReference type="RefSeq" id="WP_014454472.1">
    <property type="nucleotide sequence ID" value="NC_017098.1"/>
</dbReference>
<organism evidence="1 2">
    <name type="scientific">Spirochaeta africana (strain ATCC 700263 / DSM 8902 / Z-7692)</name>
    <dbReference type="NCBI Taxonomy" id="889378"/>
    <lineage>
        <taxon>Bacteria</taxon>
        <taxon>Pseudomonadati</taxon>
        <taxon>Spirochaetota</taxon>
        <taxon>Spirochaetia</taxon>
        <taxon>Spirochaetales</taxon>
        <taxon>Spirochaetaceae</taxon>
        <taxon>Spirochaeta</taxon>
    </lineage>
</organism>
<dbReference type="PANTHER" id="PTHR28037">
    <property type="entry name" value="ALCOHOL O-ACETYLTRANSFERASE 1-RELATED"/>
    <property type="match status" value="1"/>
</dbReference>
<dbReference type="InterPro" id="IPR052058">
    <property type="entry name" value="Alcohol_O-acetyltransferase"/>
</dbReference>
<evidence type="ECO:0000313" key="2">
    <source>
        <dbReference type="Proteomes" id="UP000007383"/>
    </source>
</evidence>
<dbReference type="Proteomes" id="UP000007383">
    <property type="component" value="Chromosome"/>
</dbReference>
<dbReference type="eggNOG" id="COG4908">
    <property type="taxonomic scope" value="Bacteria"/>
</dbReference>
<keyword evidence="2" id="KW-1185">Reference proteome</keyword>
<sequence>MKQPLEFRGFRHHSGRHQEGSVWMPLDNAAKIFPAIQGTRYSTLFRLAVVLDHPVRLPQLQAALQRVMRRYPYFQVELRRGFFWYYLERLEEAPQVMADGRSPCTRYNVHRPGAYLLRVRAWQHRLAVEFCHVLTDGSGGAMFLRSLVTEYFRQCGTDISDWLDIPNPDTVPQPGEFQDANQIIGIEEFPPPVTRGAAFHVSGQMVPRHEYLVYSGLVSVAELLQHSRKLGVTITEYLTAALFWAYQEYIDDQPPAQARRWKKRPLRILLPVNLRPFYPTNTRRNFFVFVDPEIDLRLGRYDFAELAQRIHAYMQIEVSRKNLNRHLSRNVGSERNWFIRLIPLYLKDLILKVVYRTSAERINSTSLSNLGRLQFPAEVEPHIRWAEFIPPPSPTYGISAGVVSHRETLCFSFGSLLQEAEIERRFFRLLRRQGIHVTLKSNKEAVCPTAPNVV</sequence>
<evidence type="ECO:0008006" key="3">
    <source>
        <dbReference type="Google" id="ProtNLM"/>
    </source>
</evidence>
<accession>H9UG31</accession>
<dbReference type="KEGG" id="sfc:Spiaf_0369"/>
<dbReference type="EMBL" id="CP003282">
    <property type="protein sequence ID" value="AFG36474.1"/>
    <property type="molecule type" value="Genomic_DNA"/>
</dbReference>